<evidence type="ECO:0000313" key="3">
    <source>
        <dbReference type="Proteomes" id="UP000663870"/>
    </source>
</evidence>
<protein>
    <submittedName>
        <fullName evidence="2">Uncharacterized protein</fullName>
    </submittedName>
</protein>
<sequence>MKKFQLQRQQSHWTKVKYIIRLLRNTLNACIRLKYLILEKKRAIENKQDSESIMHRAISNCLYGNDNNISIFVGN</sequence>
<evidence type="ECO:0000313" key="1">
    <source>
        <dbReference type="EMBL" id="CAF1368883.1"/>
    </source>
</evidence>
<proteinExistence type="predicted"/>
<organism evidence="2 3">
    <name type="scientific">Rotaria sordida</name>
    <dbReference type="NCBI Taxonomy" id="392033"/>
    <lineage>
        <taxon>Eukaryota</taxon>
        <taxon>Metazoa</taxon>
        <taxon>Spiralia</taxon>
        <taxon>Gnathifera</taxon>
        <taxon>Rotifera</taxon>
        <taxon>Eurotatoria</taxon>
        <taxon>Bdelloidea</taxon>
        <taxon>Philodinida</taxon>
        <taxon>Philodinidae</taxon>
        <taxon>Rotaria</taxon>
    </lineage>
</organism>
<dbReference type="Proteomes" id="UP000663854">
    <property type="component" value="Unassembled WGS sequence"/>
</dbReference>
<evidence type="ECO:0000313" key="2">
    <source>
        <dbReference type="EMBL" id="CAF1610622.1"/>
    </source>
</evidence>
<name>A0A816BJ95_9BILA</name>
<dbReference type="EMBL" id="CAJNOL010005842">
    <property type="protein sequence ID" value="CAF1610622.1"/>
    <property type="molecule type" value="Genomic_DNA"/>
</dbReference>
<dbReference type="Proteomes" id="UP000663870">
    <property type="component" value="Unassembled WGS sequence"/>
</dbReference>
<comment type="caution">
    <text evidence="2">The sequence shown here is derived from an EMBL/GenBank/DDBJ whole genome shotgun (WGS) entry which is preliminary data.</text>
</comment>
<dbReference type="EMBL" id="CAJNOH010004415">
    <property type="protein sequence ID" value="CAF1368883.1"/>
    <property type="molecule type" value="Genomic_DNA"/>
</dbReference>
<reference evidence="2" key="1">
    <citation type="submission" date="2021-02" db="EMBL/GenBank/DDBJ databases">
        <authorList>
            <person name="Nowell W R."/>
        </authorList>
    </citation>
    <scope>NUCLEOTIDE SEQUENCE</scope>
</reference>
<dbReference type="AlphaFoldDB" id="A0A816BJ95"/>
<keyword evidence="3" id="KW-1185">Reference proteome</keyword>
<gene>
    <name evidence="2" type="ORF">JXQ802_LOCUS49351</name>
    <name evidence="1" type="ORF">PYM288_LOCUS33255</name>
</gene>
<accession>A0A816BJ95</accession>